<evidence type="ECO:0000256" key="4">
    <source>
        <dbReference type="ARBA" id="ARBA00023136"/>
    </source>
</evidence>
<dbReference type="GO" id="GO:0030322">
    <property type="term" value="P:stabilization of membrane potential"/>
    <property type="evidence" value="ECO:0007669"/>
    <property type="project" value="TreeGrafter"/>
</dbReference>
<keyword evidence="2 6" id="KW-0812">Transmembrane</keyword>
<organism evidence="7 8">
    <name type="scientific">Panagrolaimus superbus</name>
    <dbReference type="NCBI Taxonomy" id="310955"/>
    <lineage>
        <taxon>Eukaryota</taxon>
        <taxon>Metazoa</taxon>
        <taxon>Ecdysozoa</taxon>
        <taxon>Nematoda</taxon>
        <taxon>Chromadorea</taxon>
        <taxon>Rhabditida</taxon>
        <taxon>Tylenchina</taxon>
        <taxon>Panagrolaimomorpha</taxon>
        <taxon>Panagrolaimoidea</taxon>
        <taxon>Panagrolaimidae</taxon>
        <taxon>Panagrolaimus</taxon>
    </lineage>
</organism>
<feature type="region of interest" description="Disordered" evidence="5">
    <location>
        <begin position="264"/>
        <end position="294"/>
    </location>
</feature>
<dbReference type="Proteomes" id="UP000887577">
    <property type="component" value="Unplaced"/>
</dbReference>
<feature type="compositionally biased region" description="Polar residues" evidence="5">
    <location>
        <begin position="317"/>
        <end position="327"/>
    </location>
</feature>
<evidence type="ECO:0000256" key="5">
    <source>
        <dbReference type="SAM" id="MobiDB-lite"/>
    </source>
</evidence>
<dbReference type="InterPro" id="IPR003280">
    <property type="entry name" value="2pore_dom_K_chnl"/>
</dbReference>
<dbReference type="SUPFAM" id="SSF81324">
    <property type="entry name" value="Voltage-gated potassium channels"/>
    <property type="match status" value="1"/>
</dbReference>
<evidence type="ECO:0000313" key="7">
    <source>
        <dbReference type="Proteomes" id="UP000887577"/>
    </source>
</evidence>
<keyword evidence="4 6" id="KW-0472">Membrane</keyword>
<proteinExistence type="predicted"/>
<feature type="transmembrane region" description="Helical" evidence="6">
    <location>
        <begin position="141"/>
        <end position="170"/>
    </location>
</feature>
<evidence type="ECO:0000256" key="6">
    <source>
        <dbReference type="SAM" id="Phobius"/>
    </source>
</evidence>
<protein>
    <submittedName>
        <fullName evidence="8">Uncharacterized protein</fullName>
    </submittedName>
</protein>
<feature type="region of interest" description="Disordered" evidence="5">
    <location>
        <begin position="39"/>
        <end position="81"/>
    </location>
</feature>
<accession>A0A914YAS7</accession>
<feature type="compositionally biased region" description="Basic and acidic residues" evidence="5">
    <location>
        <begin position="39"/>
        <end position="65"/>
    </location>
</feature>
<keyword evidence="3 6" id="KW-1133">Transmembrane helix</keyword>
<sequence length="340" mass="38538">MIITLNYLGEFFYKSIADIVKYFNTNCFKNSFKKKREDQVQKKENGRNVASKKSEKNQNCRKESENNNNNNTIDQNSMDTEEIGGTDDLIKGDSNEGIMNSVEEGKVTIPIKVALIITIGWVFFCAALFQLWEDWTYGESWYFMFISMMVFCFVFVIVGLSLVSMCFNVIKNALKDLYKQMLMKLLTEYHAAMSEGGDQKSASIKMMKNWGKSQKDQLLIKLTNKNRRNKVMNEIKEMAKDAGIELPPIFESLNGAKNKLFNASKDDDKNSGTMSMIDKESNSSKISNKSPSTTVVRRDAITQTDICLLNKSNNKKTISSESANSGVQREEGLSTILSIQ</sequence>
<dbReference type="GO" id="GO:0005886">
    <property type="term" value="C:plasma membrane"/>
    <property type="evidence" value="ECO:0007669"/>
    <property type="project" value="TreeGrafter"/>
</dbReference>
<name>A0A914YAS7_9BILA</name>
<dbReference type="GO" id="GO:0015271">
    <property type="term" value="F:outward rectifier potassium channel activity"/>
    <property type="evidence" value="ECO:0007669"/>
    <property type="project" value="TreeGrafter"/>
</dbReference>
<dbReference type="Gene3D" id="1.10.287.70">
    <property type="match status" value="1"/>
</dbReference>
<feature type="region of interest" description="Disordered" evidence="5">
    <location>
        <begin position="317"/>
        <end position="340"/>
    </location>
</feature>
<evidence type="ECO:0000256" key="1">
    <source>
        <dbReference type="ARBA" id="ARBA00004141"/>
    </source>
</evidence>
<dbReference type="PANTHER" id="PTHR11003:SF312">
    <property type="entry name" value="POTASSIUM CHANNEL DOMAIN-CONTAINING PROTEIN"/>
    <property type="match status" value="1"/>
</dbReference>
<comment type="subcellular location">
    <subcellularLocation>
        <location evidence="1">Membrane</location>
        <topology evidence="1">Multi-pass membrane protein</topology>
    </subcellularLocation>
</comment>
<evidence type="ECO:0000256" key="3">
    <source>
        <dbReference type="ARBA" id="ARBA00022989"/>
    </source>
</evidence>
<keyword evidence="7" id="KW-1185">Reference proteome</keyword>
<feature type="transmembrane region" description="Helical" evidence="6">
    <location>
        <begin position="109"/>
        <end position="129"/>
    </location>
</feature>
<reference evidence="8" key="1">
    <citation type="submission" date="2022-11" db="UniProtKB">
        <authorList>
            <consortium name="WormBaseParasite"/>
        </authorList>
    </citation>
    <scope>IDENTIFICATION</scope>
</reference>
<dbReference type="AlphaFoldDB" id="A0A914YAS7"/>
<feature type="compositionally biased region" description="Low complexity" evidence="5">
    <location>
        <begin position="283"/>
        <end position="292"/>
    </location>
</feature>
<evidence type="ECO:0000256" key="2">
    <source>
        <dbReference type="ARBA" id="ARBA00022692"/>
    </source>
</evidence>
<dbReference type="WBParaSite" id="PSU_v2.g16388.t1">
    <property type="protein sequence ID" value="PSU_v2.g16388.t1"/>
    <property type="gene ID" value="PSU_v2.g16388"/>
</dbReference>
<dbReference type="PANTHER" id="PTHR11003">
    <property type="entry name" value="POTASSIUM CHANNEL, SUBFAMILY K"/>
    <property type="match status" value="1"/>
</dbReference>
<evidence type="ECO:0000313" key="8">
    <source>
        <dbReference type="WBParaSite" id="PSU_v2.g16388.t1"/>
    </source>
</evidence>
<dbReference type="GO" id="GO:0022841">
    <property type="term" value="F:potassium ion leak channel activity"/>
    <property type="evidence" value="ECO:0007669"/>
    <property type="project" value="TreeGrafter"/>
</dbReference>